<dbReference type="PROSITE" id="PS00211">
    <property type="entry name" value="ABC_TRANSPORTER_1"/>
    <property type="match status" value="1"/>
</dbReference>
<comment type="subcellular location">
    <subcellularLocation>
        <location evidence="1">Vacuole membrane</location>
        <topology evidence="1">Multi-pass membrane protein</topology>
    </subcellularLocation>
</comment>
<proteinExistence type="predicted"/>
<feature type="transmembrane region" description="Helical" evidence="10">
    <location>
        <begin position="776"/>
        <end position="796"/>
    </location>
</feature>
<dbReference type="EMBL" id="CDMY01000813">
    <property type="protein sequence ID" value="CEM34252.1"/>
    <property type="molecule type" value="Genomic_DNA"/>
</dbReference>
<dbReference type="FunFam" id="3.40.50.300:FF:000997">
    <property type="entry name" value="Multidrug resistance-associated protein 1"/>
    <property type="match status" value="1"/>
</dbReference>
<dbReference type="STRING" id="1169540.A0A0G4GU02"/>
<dbReference type="VEuPathDB" id="CryptoDB:Vbra_2740"/>
<dbReference type="InterPro" id="IPR050173">
    <property type="entry name" value="ABC_transporter_C-like"/>
</dbReference>
<dbReference type="InterPro" id="IPR003593">
    <property type="entry name" value="AAA+_ATPase"/>
</dbReference>
<evidence type="ECO:0000259" key="12">
    <source>
        <dbReference type="PROSITE" id="PS50929"/>
    </source>
</evidence>
<evidence type="ECO:0000256" key="6">
    <source>
        <dbReference type="ARBA" id="ARBA00022840"/>
    </source>
</evidence>
<dbReference type="SMART" id="SM00382">
    <property type="entry name" value="AAA"/>
    <property type="match status" value="2"/>
</dbReference>
<organism evidence="13 14">
    <name type="scientific">Vitrella brassicaformis (strain CCMP3155)</name>
    <dbReference type="NCBI Taxonomy" id="1169540"/>
    <lineage>
        <taxon>Eukaryota</taxon>
        <taxon>Sar</taxon>
        <taxon>Alveolata</taxon>
        <taxon>Colpodellida</taxon>
        <taxon>Vitrellaceae</taxon>
        <taxon>Vitrella</taxon>
    </lineage>
</organism>
<evidence type="ECO:0000313" key="13">
    <source>
        <dbReference type="EMBL" id="CEM34252.1"/>
    </source>
</evidence>
<dbReference type="Pfam" id="PF00005">
    <property type="entry name" value="ABC_tran"/>
    <property type="match status" value="2"/>
</dbReference>
<feature type="transmembrane region" description="Helical" evidence="10">
    <location>
        <begin position="306"/>
        <end position="325"/>
    </location>
</feature>
<dbReference type="PROSITE" id="PS50893">
    <property type="entry name" value="ABC_TRANSPORTER_2"/>
    <property type="match status" value="2"/>
</dbReference>
<dbReference type="CDD" id="cd03244">
    <property type="entry name" value="ABCC_MRP_domain2"/>
    <property type="match status" value="1"/>
</dbReference>
<feature type="transmembrane region" description="Helical" evidence="10">
    <location>
        <begin position="851"/>
        <end position="872"/>
    </location>
</feature>
<dbReference type="OrthoDB" id="6500128at2759"/>
<dbReference type="InterPro" id="IPR027417">
    <property type="entry name" value="P-loop_NTPase"/>
</dbReference>
<dbReference type="FunCoup" id="A0A0G4GU02">
    <property type="interactions" value="5"/>
</dbReference>
<dbReference type="CDD" id="cd18579">
    <property type="entry name" value="ABC_6TM_ABCC_D1"/>
    <property type="match status" value="1"/>
</dbReference>
<dbReference type="Pfam" id="PF00664">
    <property type="entry name" value="ABC_membrane"/>
    <property type="match status" value="2"/>
</dbReference>
<reference evidence="13 14" key="1">
    <citation type="submission" date="2014-11" db="EMBL/GenBank/DDBJ databases">
        <authorList>
            <person name="Zhu J."/>
            <person name="Qi W."/>
            <person name="Song R."/>
        </authorList>
    </citation>
    <scope>NUCLEOTIDE SEQUENCE [LARGE SCALE GENOMIC DNA]</scope>
</reference>
<dbReference type="InterPro" id="IPR011527">
    <property type="entry name" value="ABC1_TM_dom"/>
</dbReference>
<evidence type="ECO:0000259" key="11">
    <source>
        <dbReference type="PROSITE" id="PS50893"/>
    </source>
</evidence>
<dbReference type="CDD" id="cd18580">
    <property type="entry name" value="ABC_6TM_ABCC_D2"/>
    <property type="match status" value="1"/>
</dbReference>
<dbReference type="PhylomeDB" id="A0A0G4GU02"/>
<dbReference type="InterPro" id="IPR003439">
    <property type="entry name" value="ABC_transporter-like_ATP-bd"/>
</dbReference>
<feature type="transmembrane region" description="Helical" evidence="10">
    <location>
        <begin position="968"/>
        <end position="989"/>
    </location>
</feature>
<dbReference type="InterPro" id="IPR044726">
    <property type="entry name" value="ABCC_6TM_D2"/>
</dbReference>
<evidence type="ECO:0000256" key="7">
    <source>
        <dbReference type="ARBA" id="ARBA00022989"/>
    </source>
</evidence>
<accession>A0A0G4GU02</accession>
<feature type="transmembrane region" description="Helical" evidence="10">
    <location>
        <begin position="79"/>
        <end position="100"/>
    </location>
</feature>
<keyword evidence="8 10" id="KW-0472">Membrane</keyword>
<feature type="domain" description="ABC transmembrane type-1" evidence="12">
    <location>
        <begin position="725"/>
        <end position="1025"/>
    </location>
</feature>
<feature type="transmembrane region" description="Helical" evidence="10">
    <location>
        <begin position="337"/>
        <end position="363"/>
    </location>
</feature>
<evidence type="ECO:0000256" key="3">
    <source>
        <dbReference type="ARBA" id="ARBA00022692"/>
    </source>
</evidence>
<dbReference type="InterPro" id="IPR036640">
    <property type="entry name" value="ABC1_TM_sf"/>
</dbReference>
<dbReference type="SUPFAM" id="SSF90123">
    <property type="entry name" value="ABC transporter transmembrane region"/>
    <property type="match status" value="2"/>
</dbReference>
<feature type="region of interest" description="Disordered" evidence="9">
    <location>
        <begin position="1344"/>
        <end position="1411"/>
    </location>
</feature>
<evidence type="ECO:0000256" key="10">
    <source>
        <dbReference type="SAM" id="Phobius"/>
    </source>
</evidence>
<evidence type="ECO:0000256" key="2">
    <source>
        <dbReference type="ARBA" id="ARBA00022448"/>
    </source>
</evidence>
<dbReference type="PANTHER" id="PTHR24223:SF443">
    <property type="entry name" value="MULTIDRUG-RESISTANCE LIKE PROTEIN 1, ISOFORM I"/>
    <property type="match status" value="1"/>
</dbReference>
<keyword evidence="5" id="KW-0547">Nucleotide-binding</keyword>
<dbReference type="GO" id="GO:0140359">
    <property type="term" value="F:ABC-type transporter activity"/>
    <property type="evidence" value="ECO:0007669"/>
    <property type="project" value="InterPro"/>
</dbReference>
<keyword evidence="6" id="KW-0067">ATP-binding</keyword>
<feature type="compositionally biased region" description="Low complexity" evidence="9">
    <location>
        <begin position="1358"/>
        <end position="1373"/>
    </location>
</feature>
<dbReference type="GO" id="GO:0016887">
    <property type="term" value="F:ATP hydrolysis activity"/>
    <property type="evidence" value="ECO:0007669"/>
    <property type="project" value="InterPro"/>
</dbReference>
<name>A0A0G4GU02_VITBC</name>
<dbReference type="InterPro" id="IPR044746">
    <property type="entry name" value="ABCC_6TM_D1"/>
</dbReference>
<dbReference type="Gene3D" id="1.20.1560.10">
    <property type="entry name" value="ABC transporter type 1, transmembrane domain"/>
    <property type="match status" value="2"/>
</dbReference>
<evidence type="ECO:0000256" key="9">
    <source>
        <dbReference type="SAM" id="MobiDB-lite"/>
    </source>
</evidence>
<keyword evidence="14" id="KW-1185">Reference proteome</keyword>
<dbReference type="GO" id="GO:0005524">
    <property type="term" value="F:ATP binding"/>
    <property type="evidence" value="ECO:0007669"/>
    <property type="project" value="UniProtKB-KW"/>
</dbReference>
<dbReference type="Proteomes" id="UP000041254">
    <property type="component" value="Unassembled WGS sequence"/>
</dbReference>
<dbReference type="PANTHER" id="PTHR24223">
    <property type="entry name" value="ATP-BINDING CASSETTE SUB-FAMILY C"/>
    <property type="match status" value="1"/>
</dbReference>
<dbReference type="SUPFAM" id="SSF52540">
    <property type="entry name" value="P-loop containing nucleoside triphosphate hydrolases"/>
    <property type="match status" value="2"/>
</dbReference>
<feature type="transmembrane region" description="Helical" evidence="10">
    <location>
        <begin position="194"/>
        <end position="213"/>
    </location>
</feature>
<dbReference type="FunFam" id="1.20.1560.10:FF:000013">
    <property type="entry name" value="ABC transporter C family member 2"/>
    <property type="match status" value="1"/>
</dbReference>
<evidence type="ECO:0000313" key="14">
    <source>
        <dbReference type="Proteomes" id="UP000041254"/>
    </source>
</evidence>
<dbReference type="InterPro" id="IPR017871">
    <property type="entry name" value="ABC_transporter-like_CS"/>
</dbReference>
<feature type="transmembrane region" description="Helical" evidence="10">
    <location>
        <begin position="219"/>
        <end position="238"/>
    </location>
</feature>
<sequence>MNGMNRPSSLDEARWYQVLLFTWLNPMLRLGVKRPLQEDDIDGLPAVHKAEATDKIFHANYERLQSLVPALWASFKSRWLVSAVLGVPYIVASCISPLFVRELVAFLQSGSTEWQRGLWLASGLLASQLVAASSQGCVEYHLVRLGVWARSAVTLEVYRKALTLASFQRAAVDTGDIVTHVAVDAEALWLGVQLLHWMWITPVMFIVTMVLLIREIGISAVPGIALLLLLVFLGAQLAKRRGRIRLEMLKFGSARISLQTDMLTGIRIVKLYAWESPLQERVAEIRTSEVRQLARLLLVSISQFDTLRVGPLLFPPVAFVLHIMLTDELSLEQIFTVLAFVGVLTGPLYIWALGFGNFMMGLASVARIQRFLRTPAGDENKKDVAPAFTTLPVCSSTYRNSEGVKKMVVEIVDGEFWWALPRFNNICEGATQPPKPCLQSVNLQVAEGELLCIVGSVGSGKTALISALLGELYQTRGILRVPESLAFVSQEPWLRNATLQANIVFESEFDESKYDDVLVASQLLTDIEALPDGDLTEVGERGITLSGGQKSRIALARALYCMDRCSIYLLDDPLSAVDVRVARKLFDDAINGLLRNKTRLLVLNSHYHLLQHADKIVLLKDGQIDTICSYNDLMRRPSFVSFNEEDVTMGPPVHPLQSMKTDMAIYQKNQRILRRRSSTMNQRLSKLITKEDIVIESIKVSAYVRLVSMTFERQSWLRVAQLVGLLLLLFSLVDVGNVLIDWWPAYWASCSSGSNEVVDQSMKCSYWSTDSHEASLFYWVGFYALLCFGTIVVMFLKDGVLVCAYTAIARILHNRTFASVLRAPVNLFYDVTPVGRIVNRFSGDLDKLDSLLSLLLYGVLGNFSRLIAIIAVSAVSNAWFLIALLPLLCMLYYTQRYYRASSRQLRRLEGATRSPIVSLVEETMKGLQTIRAFHMEDMFFTLLKQRLDGNGSCFLPAWMLRLWLQLRLSCLAALAVFSTSLMFVFLNAIQPETIDPTLAGLALTYILQAAYTLTWLVRCIADAEDCMTCAERLMQLQETPSEAPAHRPLLMPPPSVLSRWTQQMPLPHGKREEGRRDAAIEPPATWPSCGHVSFDGVWLKYRPDLQPVLRGLSFAVRPGEKIGICGRTGAGKSSILQALFRMVEVSDGGVSIDGVDVRWMGLHHLRSRLAVIPQDPVIFSGSLRENMDPLSQHSDEKLWEVLRRVHLAKVVKGLPGELDALIGGSLSIGQRQLLCIGRALLRDAKIVMLDEATASVDTDTDLLIQQTIRDSFSRITTITIAHRIETILHCDRILLLDKGQVVEYDDPVVLLDNPESSFHQLVSQMGTDGVTRLRELALTLRAAAGPSPSVSAKGGGHTQSTTRTSTPSTVASSLDHHDPHHPSPFFPLVSGGTAMATPTPHTADDESALGGFDDFVGTLSMAGSHEDGSEEDLESFPSEAFDEFVGPPPEPPMLTLQEALEHARRVSSAAMLDPMHAWW</sequence>
<keyword evidence="7 10" id="KW-1133">Transmembrane helix</keyword>
<keyword evidence="4" id="KW-0677">Repeat</keyword>
<keyword evidence="3 10" id="KW-0812">Transmembrane</keyword>
<feature type="domain" description="ABC transmembrane type-1" evidence="12">
    <location>
        <begin position="95"/>
        <end position="348"/>
    </location>
</feature>
<evidence type="ECO:0000256" key="8">
    <source>
        <dbReference type="ARBA" id="ARBA00023136"/>
    </source>
</evidence>
<evidence type="ECO:0000256" key="1">
    <source>
        <dbReference type="ARBA" id="ARBA00004128"/>
    </source>
</evidence>
<feature type="domain" description="ABC transporter" evidence="11">
    <location>
        <begin position="421"/>
        <end position="646"/>
    </location>
</feature>
<gene>
    <name evidence="13" type="ORF">Vbra_2740</name>
</gene>
<dbReference type="Gene3D" id="3.40.50.300">
    <property type="entry name" value="P-loop containing nucleotide triphosphate hydrolases"/>
    <property type="match status" value="2"/>
</dbReference>
<dbReference type="GO" id="GO:0005774">
    <property type="term" value="C:vacuolar membrane"/>
    <property type="evidence" value="ECO:0007669"/>
    <property type="project" value="UniProtKB-SubCell"/>
</dbReference>
<dbReference type="FunFam" id="3.40.50.300:FF:000163">
    <property type="entry name" value="Multidrug resistance-associated protein member 4"/>
    <property type="match status" value="1"/>
</dbReference>
<dbReference type="InParanoid" id="A0A0G4GU02"/>
<evidence type="ECO:0000256" key="4">
    <source>
        <dbReference type="ARBA" id="ARBA00022737"/>
    </source>
</evidence>
<keyword evidence="2" id="KW-0813">Transport</keyword>
<dbReference type="OMA" id="HYAYNIE"/>
<feature type="transmembrane region" description="Helical" evidence="10">
    <location>
        <begin position="878"/>
        <end position="898"/>
    </location>
</feature>
<evidence type="ECO:0000256" key="5">
    <source>
        <dbReference type="ARBA" id="ARBA00022741"/>
    </source>
</evidence>
<feature type="domain" description="ABC transporter" evidence="11">
    <location>
        <begin position="1092"/>
        <end position="1323"/>
    </location>
</feature>
<dbReference type="CDD" id="cd03250">
    <property type="entry name" value="ABCC_MRP_domain1"/>
    <property type="match status" value="1"/>
</dbReference>
<dbReference type="PROSITE" id="PS50929">
    <property type="entry name" value="ABC_TM1F"/>
    <property type="match status" value="2"/>
</dbReference>
<protein>
    <submittedName>
        <fullName evidence="13">Uncharacterized protein</fullName>
    </submittedName>
</protein>